<evidence type="ECO:0008006" key="4">
    <source>
        <dbReference type="Google" id="ProtNLM"/>
    </source>
</evidence>
<evidence type="ECO:0000313" key="1">
    <source>
        <dbReference type="EMBL" id="CAF1277323.1"/>
    </source>
</evidence>
<dbReference type="SUPFAM" id="SSF52058">
    <property type="entry name" value="L domain-like"/>
    <property type="match status" value="1"/>
</dbReference>
<sequence>LETTTPKSILEQLSNELLIYVFQFLSPYDLHRAVYNLNLRLNTICYAQKLYLDLAWTKYTFDYYCSCQQPFASQIYGLKLCDEFDRLTLVDRHIDIGLFTNLRALTIENSSPKHFDKILSKLHLLSQLSYLNIYSALIQSPHITTTIFTIRSLKRLILYSFDPILLHFNNNAVSPLTLEYLELDSCYMTDFLELLKCVGPNVKQMKISILYKRDQDPESIDPKIIDNLLCDDGKHHKIPVSLRRLQISFHFLPLTDFHLILRLFPHLTHLTFSTSTYDLNFISASIWHQFISINLLKLKQLQFYIEVIGSAAEQRPELELLCSFDYNNNKQVVGPVIMDYNFLLHPPLLEFYTYSQPVRGGKHFVEFYGKERHMTETDDEINIDKNIPRLKITLTDEQQQALIDQLLMHEKRAIYPNVTTILIHSQMTTTAMENDKRSSFELTMNI</sequence>
<evidence type="ECO:0000313" key="2">
    <source>
        <dbReference type="EMBL" id="CAF4082429.1"/>
    </source>
</evidence>
<name>A0A8S2EQH5_9BILA</name>
<dbReference type="EMBL" id="CAJOBA010039734">
    <property type="protein sequence ID" value="CAF4082429.1"/>
    <property type="molecule type" value="Genomic_DNA"/>
</dbReference>
<protein>
    <recommendedName>
        <fullName evidence="4">F-box domain-containing protein</fullName>
    </recommendedName>
</protein>
<gene>
    <name evidence="1" type="ORF">OVA965_LOCUS27475</name>
    <name evidence="2" type="ORF">TMI583_LOCUS28220</name>
</gene>
<dbReference type="AlphaFoldDB" id="A0A8S2EQH5"/>
<feature type="non-terminal residue" evidence="1">
    <location>
        <position position="1"/>
    </location>
</feature>
<dbReference type="Proteomes" id="UP000677228">
    <property type="component" value="Unassembled WGS sequence"/>
</dbReference>
<accession>A0A8S2EQH5</accession>
<evidence type="ECO:0000313" key="3">
    <source>
        <dbReference type="Proteomes" id="UP000677228"/>
    </source>
</evidence>
<reference evidence="1" key="1">
    <citation type="submission" date="2021-02" db="EMBL/GenBank/DDBJ databases">
        <authorList>
            <person name="Nowell W R."/>
        </authorList>
    </citation>
    <scope>NUCLEOTIDE SEQUENCE</scope>
</reference>
<dbReference type="EMBL" id="CAJNOK010018172">
    <property type="protein sequence ID" value="CAF1277323.1"/>
    <property type="molecule type" value="Genomic_DNA"/>
</dbReference>
<organism evidence="1 3">
    <name type="scientific">Didymodactylos carnosus</name>
    <dbReference type="NCBI Taxonomy" id="1234261"/>
    <lineage>
        <taxon>Eukaryota</taxon>
        <taxon>Metazoa</taxon>
        <taxon>Spiralia</taxon>
        <taxon>Gnathifera</taxon>
        <taxon>Rotifera</taxon>
        <taxon>Eurotatoria</taxon>
        <taxon>Bdelloidea</taxon>
        <taxon>Philodinida</taxon>
        <taxon>Philodinidae</taxon>
        <taxon>Didymodactylos</taxon>
    </lineage>
</organism>
<dbReference type="Proteomes" id="UP000682733">
    <property type="component" value="Unassembled WGS sequence"/>
</dbReference>
<proteinExistence type="predicted"/>
<comment type="caution">
    <text evidence="1">The sequence shown here is derived from an EMBL/GenBank/DDBJ whole genome shotgun (WGS) entry which is preliminary data.</text>
</comment>